<dbReference type="RefSeq" id="WP_219870617.1">
    <property type="nucleotide sequence ID" value="NZ_JAHZIJ010000001.1"/>
</dbReference>
<dbReference type="Gene3D" id="6.20.50.110">
    <property type="entry name" value="Methyltransferase, zinc-binding domain"/>
    <property type="match status" value="1"/>
</dbReference>
<keyword evidence="3" id="KW-0808">Transferase</keyword>
<dbReference type="PANTHER" id="PTHR43861">
    <property type="entry name" value="TRANS-ACONITATE 2-METHYLTRANSFERASE-RELATED"/>
    <property type="match status" value="1"/>
</dbReference>
<evidence type="ECO:0000313" key="3">
    <source>
        <dbReference type="EMBL" id="MBW7473385.1"/>
    </source>
</evidence>
<dbReference type="GO" id="GO:0032259">
    <property type="term" value="P:methylation"/>
    <property type="evidence" value="ECO:0007669"/>
    <property type="project" value="UniProtKB-KW"/>
</dbReference>
<dbReference type="Proteomes" id="UP000812277">
    <property type="component" value="Unassembled WGS sequence"/>
</dbReference>
<dbReference type="PANTHER" id="PTHR43861:SF5">
    <property type="entry name" value="BLL5978 PROTEIN"/>
    <property type="match status" value="1"/>
</dbReference>
<dbReference type="CDD" id="cd02440">
    <property type="entry name" value="AdoMet_MTases"/>
    <property type="match status" value="1"/>
</dbReference>
<protein>
    <submittedName>
        <fullName evidence="3">Methyltransferase domain-containing protein</fullName>
    </submittedName>
</protein>
<dbReference type="Pfam" id="PF08484">
    <property type="entry name" value="Methyltransf_14"/>
    <property type="match status" value="1"/>
</dbReference>
<feature type="domain" description="C-methyltransferase" evidence="2">
    <location>
        <begin position="314"/>
        <end position="426"/>
    </location>
</feature>
<dbReference type="InterPro" id="IPR013691">
    <property type="entry name" value="MeTrfase_14"/>
</dbReference>
<evidence type="ECO:0000259" key="2">
    <source>
        <dbReference type="Pfam" id="PF08484"/>
    </source>
</evidence>
<proteinExistence type="predicted"/>
<feature type="region of interest" description="Disordered" evidence="1">
    <location>
        <begin position="1"/>
        <end position="21"/>
    </location>
</feature>
<dbReference type="GO" id="GO:0008168">
    <property type="term" value="F:methyltransferase activity"/>
    <property type="evidence" value="ECO:0007669"/>
    <property type="project" value="UniProtKB-KW"/>
</dbReference>
<feature type="compositionally biased region" description="Acidic residues" evidence="1">
    <location>
        <begin position="1"/>
        <end position="13"/>
    </location>
</feature>
<organism evidence="3 4">
    <name type="scientific">Paenibacillus oenotherae</name>
    <dbReference type="NCBI Taxonomy" id="1435645"/>
    <lineage>
        <taxon>Bacteria</taxon>
        <taxon>Bacillati</taxon>
        <taxon>Bacillota</taxon>
        <taxon>Bacilli</taxon>
        <taxon>Bacillales</taxon>
        <taxon>Paenibacillaceae</taxon>
        <taxon>Paenibacillus</taxon>
    </lineage>
</organism>
<dbReference type="InterPro" id="IPR029063">
    <property type="entry name" value="SAM-dependent_MTases_sf"/>
</dbReference>
<dbReference type="EMBL" id="JAHZIJ010000001">
    <property type="protein sequence ID" value="MBW7473385.1"/>
    <property type="molecule type" value="Genomic_DNA"/>
</dbReference>
<dbReference type="SUPFAM" id="SSF53335">
    <property type="entry name" value="S-adenosyl-L-methionine-dependent methyltransferases"/>
    <property type="match status" value="1"/>
</dbReference>
<evidence type="ECO:0000256" key="1">
    <source>
        <dbReference type="SAM" id="MobiDB-lite"/>
    </source>
</evidence>
<dbReference type="Gene3D" id="3.40.50.720">
    <property type="entry name" value="NAD(P)-binding Rossmann-like Domain"/>
    <property type="match status" value="1"/>
</dbReference>
<reference evidence="3 4" key="1">
    <citation type="submission" date="2021-07" db="EMBL/GenBank/DDBJ databases">
        <title>Paenibacillus radiodurans sp. nov., isolated from the southeastern edge of Tengger Desert.</title>
        <authorList>
            <person name="Zhang G."/>
        </authorList>
    </citation>
    <scope>NUCLEOTIDE SEQUENCE [LARGE SCALE GENOMIC DNA]</scope>
    <source>
        <strain evidence="3 4">DT7-4</strain>
    </source>
</reference>
<name>A0ABS7D0J8_9BACL</name>
<dbReference type="InterPro" id="IPR038576">
    <property type="entry name" value="Methyltransf_Zn-bd_dom_put_sf"/>
</dbReference>
<sequence length="435" mass="47805">MDGDTCADFDTDSNTDSNTDLDTATNLTAREVEPSPCRICASRELHRWVHLPAMPFTEELRQPGDPVPAFLADIDVYRCADCGVSQTIHELELGGYYADYSYTTSSSGLASRFMERLAEMLFTRFKLPPGCRILEVGSGDGAQLEAFRKRGGEVLGFEPSALLCGISRARGIPVVEGLFEEDSVSRIPDTFRQADVLLMTYTFDHLPHPAGGLAVAREALHQERGLLVLEVHDLEHIVRRREYCLFEHEHFTYWTARTMKGMLERSGFKLLTTELLPERERRGNSLLIVAAPAAAAYQPDSSASAAGESSYAIDYDSFQGELERGIASLDRFVEGEIAAGRTIAGYGAGGRGVMTMAAMRSARLLAYACDANKGLHGRAAPKSFVPIAGIERLEEQPVDTLLVFSYGYMEEIVADVRSRRNAPATIISMLEVLKG</sequence>
<evidence type="ECO:0000313" key="4">
    <source>
        <dbReference type="Proteomes" id="UP000812277"/>
    </source>
</evidence>
<accession>A0ABS7D0J8</accession>
<dbReference type="Pfam" id="PF13489">
    <property type="entry name" value="Methyltransf_23"/>
    <property type="match status" value="1"/>
</dbReference>
<dbReference type="Gene3D" id="3.40.50.150">
    <property type="entry name" value="Vaccinia Virus protein VP39"/>
    <property type="match status" value="1"/>
</dbReference>
<keyword evidence="4" id="KW-1185">Reference proteome</keyword>
<keyword evidence="3" id="KW-0489">Methyltransferase</keyword>
<comment type="caution">
    <text evidence="3">The sequence shown here is derived from an EMBL/GenBank/DDBJ whole genome shotgun (WGS) entry which is preliminary data.</text>
</comment>
<gene>
    <name evidence="3" type="ORF">K0T92_01345</name>
</gene>